<organism evidence="7 8">
    <name type="scientific">Pseudarthrobacter enclensis</name>
    <dbReference type="NCBI Taxonomy" id="993070"/>
    <lineage>
        <taxon>Bacteria</taxon>
        <taxon>Bacillati</taxon>
        <taxon>Actinomycetota</taxon>
        <taxon>Actinomycetes</taxon>
        <taxon>Micrococcales</taxon>
        <taxon>Micrococcaceae</taxon>
        <taxon>Pseudarthrobacter</taxon>
    </lineage>
</organism>
<gene>
    <name evidence="7" type="ORF">AS031_10885</name>
</gene>
<evidence type="ECO:0000256" key="3">
    <source>
        <dbReference type="ARBA" id="ARBA00023295"/>
    </source>
</evidence>
<dbReference type="InterPro" id="IPR022790">
    <property type="entry name" value="GH26_dom"/>
</dbReference>
<evidence type="ECO:0000259" key="6">
    <source>
        <dbReference type="PROSITE" id="PS51764"/>
    </source>
</evidence>
<keyword evidence="2" id="KW-0378">Hydrolase</keyword>
<dbReference type="InterPro" id="IPR017853">
    <property type="entry name" value="GH"/>
</dbReference>
<evidence type="ECO:0000256" key="4">
    <source>
        <dbReference type="PROSITE-ProRule" id="PRU01100"/>
    </source>
</evidence>
<dbReference type="OrthoDB" id="9816550at2"/>
<dbReference type="Gene3D" id="3.20.20.80">
    <property type="entry name" value="Glycosidases"/>
    <property type="match status" value="1"/>
</dbReference>
<keyword evidence="8" id="KW-1185">Reference proteome</keyword>
<dbReference type="PANTHER" id="PTHR40079">
    <property type="entry name" value="MANNAN ENDO-1,4-BETA-MANNOSIDASE E-RELATED"/>
    <property type="match status" value="1"/>
</dbReference>
<dbReference type="PROSITE" id="PS51764">
    <property type="entry name" value="GH26"/>
    <property type="match status" value="1"/>
</dbReference>
<dbReference type="PANTHER" id="PTHR40079:SF4">
    <property type="entry name" value="GH26 DOMAIN-CONTAINING PROTEIN-RELATED"/>
    <property type="match status" value="1"/>
</dbReference>
<dbReference type="GO" id="GO:0006080">
    <property type="term" value="P:substituted mannan metabolic process"/>
    <property type="evidence" value="ECO:0007669"/>
    <property type="project" value="InterPro"/>
</dbReference>
<reference evidence="7 8" key="1">
    <citation type="journal article" date="2014" name="Arch. Microbiol.">
        <title>Arthrobacter enclensis sp. nov., isolated from sediment sample.</title>
        <authorList>
            <person name="Dastager S.G."/>
            <person name="Liu Q."/>
            <person name="Tang S.K."/>
            <person name="Krishnamurthi S."/>
            <person name="Lee J.C."/>
            <person name="Li W.J."/>
        </authorList>
    </citation>
    <scope>NUCLEOTIDE SEQUENCE [LARGE SCALE GENOMIC DNA]</scope>
    <source>
        <strain evidence="7 8">NIO-1008</strain>
    </source>
</reference>
<keyword evidence="5" id="KW-0472">Membrane</keyword>
<dbReference type="RefSeq" id="WP_058268178.1">
    <property type="nucleotide sequence ID" value="NZ_FMAZ01000004.1"/>
</dbReference>
<dbReference type="InterPro" id="IPR000805">
    <property type="entry name" value="Glyco_hydro_26"/>
</dbReference>
<dbReference type="STRING" id="993070.AS031_10885"/>
<dbReference type="GO" id="GO:0016985">
    <property type="term" value="F:mannan endo-1,4-beta-mannosidase activity"/>
    <property type="evidence" value="ECO:0007669"/>
    <property type="project" value="InterPro"/>
</dbReference>
<proteinExistence type="inferred from homology"/>
<evidence type="ECO:0000313" key="8">
    <source>
        <dbReference type="Proteomes" id="UP000053199"/>
    </source>
</evidence>
<evidence type="ECO:0000256" key="5">
    <source>
        <dbReference type="SAM" id="Phobius"/>
    </source>
</evidence>
<dbReference type="Proteomes" id="UP000053199">
    <property type="component" value="Unassembled WGS sequence"/>
</dbReference>
<name>A0A0V8IM63_9MICC</name>
<comment type="caution">
    <text evidence="4">Lacks conserved residue(s) required for the propagation of feature annotation.</text>
</comment>
<dbReference type="AlphaFoldDB" id="A0A0V8IM63"/>
<protein>
    <recommendedName>
        <fullName evidence="6">GH26 domain-containing protein</fullName>
    </recommendedName>
</protein>
<feature type="transmembrane region" description="Helical" evidence="5">
    <location>
        <begin position="24"/>
        <end position="42"/>
    </location>
</feature>
<dbReference type="EMBL" id="LNQM01000004">
    <property type="protein sequence ID" value="KSU75884.1"/>
    <property type="molecule type" value="Genomic_DNA"/>
</dbReference>
<keyword evidence="5" id="KW-1133">Transmembrane helix</keyword>
<comment type="caution">
    <text evidence="7">The sequence shown here is derived from an EMBL/GenBank/DDBJ whole genome shotgun (WGS) entry which is preliminary data.</text>
</comment>
<keyword evidence="3" id="KW-0326">Glycosidase</keyword>
<sequence>MSDEQSTEEGTGRGRLFLSRARDWAVPGLVVLVAAGLGAAGISSGLANRDRPDAEATPSRSAANPACAVTDRTAWVPASGALFGINADLDAKPLSRYAADLGHKPAVAVAYVDFPYGAEERDRLNDTAAKVRADGHILLLTLEPKQGLEAVTPEAAAALARDVAAVNAGGVPVIIRFGHEMNGFWFPWAQQPLAYTAAFTRVADAVHAGAPGTATMWAPSYAGGYAYPGRQYEAQAGTPEFGALDTNGDGRLNTADDPYAPYYPGDAAVDWVGLSLFHWGSVYPWGENEVPEANKFAAQLTGTYNGANGDESFLPDFYAEYATDRNKPFAIPGTAALYNPAAGGAAEADIKRAWWEQVFSPQTRDRFPQLKMLNWFDWDTEEAEVNGRIDWTVTSTPAIRDDFAAALPAWLVYGGNGCGASGS</sequence>
<evidence type="ECO:0000313" key="7">
    <source>
        <dbReference type="EMBL" id="KSU75884.1"/>
    </source>
</evidence>
<evidence type="ECO:0000256" key="2">
    <source>
        <dbReference type="ARBA" id="ARBA00022801"/>
    </source>
</evidence>
<feature type="domain" description="GH26" evidence="6">
    <location>
        <begin position="64"/>
        <end position="402"/>
    </location>
</feature>
<evidence type="ECO:0000256" key="1">
    <source>
        <dbReference type="ARBA" id="ARBA00007754"/>
    </source>
</evidence>
<dbReference type="SUPFAM" id="SSF51445">
    <property type="entry name" value="(Trans)glycosidases"/>
    <property type="match status" value="1"/>
</dbReference>
<comment type="similarity">
    <text evidence="1 4">Belongs to the glycosyl hydrolase 26 family.</text>
</comment>
<accession>A0A0V8IM63</accession>
<keyword evidence="5" id="KW-0812">Transmembrane</keyword>